<proteinExistence type="predicted"/>
<feature type="region of interest" description="Disordered" evidence="1">
    <location>
        <begin position="1"/>
        <end position="76"/>
    </location>
</feature>
<protein>
    <submittedName>
        <fullName evidence="2">Uncharacterized protein</fullName>
    </submittedName>
</protein>
<feature type="region of interest" description="Disordered" evidence="1">
    <location>
        <begin position="96"/>
        <end position="139"/>
    </location>
</feature>
<sequence>MESDTAFTSLLGRSMPSRASSGEWENYRSSLVSNQMNHRVDDQTAATSPSTPSTITASPNQTPFLPNSYHPRHNTRPHAVHPAEIVQIPRSAARLAPIGSSHHAKSNSEETFSSEMLSSPQQEKFAAPVHPLGASLNFS</sequence>
<feature type="compositionally biased region" description="Low complexity" evidence="1">
    <location>
        <begin position="44"/>
        <end position="59"/>
    </location>
</feature>
<accession>A0A061QRH3</accession>
<evidence type="ECO:0000256" key="1">
    <source>
        <dbReference type="SAM" id="MobiDB-lite"/>
    </source>
</evidence>
<name>A0A061QRH3_9CHLO</name>
<organism evidence="2">
    <name type="scientific">Tetraselmis sp. GSL018</name>
    <dbReference type="NCBI Taxonomy" id="582737"/>
    <lineage>
        <taxon>Eukaryota</taxon>
        <taxon>Viridiplantae</taxon>
        <taxon>Chlorophyta</taxon>
        <taxon>core chlorophytes</taxon>
        <taxon>Chlorodendrophyceae</taxon>
        <taxon>Chlorodendrales</taxon>
        <taxon>Chlorodendraceae</taxon>
        <taxon>Tetraselmis</taxon>
    </lineage>
</organism>
<dbReference type="AlphaFoldDB" id="A0A061QRH3"/>
<feature type="compositionally biased region" description="Polar residues" evidence="1">
    <location>
        <begin position="109"/>
        <end position="122"/>
    </location>
</feature>
<evidence type="ECO:0000313" key="2">
    <source>
        <dbReference type="EMBL" id="JAC63252.1"/>
    </source>
</evidence>
<reference evidence="2" key="1">
    <citation type="submission" date="2014-05" db="EMBL/GenBank/DDBJ databases">
        <title>The transcriptome of the halophilic microalga Tetraselmis sp. GSL018 isolated from the Great Salt Lake, Utah.</title>
        <authorList>
            <person name="Jinkerson R.E."/>
            <person name="D'Adamo S."/>
            <person name="Posewitz M.C."/>
        </authorList>
    </citation>
    <scope>NUCLEOTIDE SEQUENCE</scope>
    <source>
        <strain evidence="2">GSL018</strain>
    </source>
</reference>
<dbReference type="EMBL" id="GBEZ01023650">
    <property type="protein sequence ID" value="JAC63252.1"/>
    <property type="molecule type" value="Transcribed_RNA"/>
</dbReference>
<gene>
    <name evidence="2" type="ORF">TSPGSL018_21097</name>
</gene>
<feature type="compositionally biased region" description="Polar residues" evidence="1">
    <location>
        <begin position="27"/>
        <end position="37"/>
    </location>
</feature>